<name>A0A7S1N2N6_9EUGL</name>
<feature type="domain" description="ChlI/MoxR AAA lid" evidence="3">
    <location>
        <begin position="332"/>
        <end position="372"/>
    </location>
</feature>
<dbReference type="InterPro" id="IPR041628">
    <property type="entry name" value="ChlI/MoxR_AAA_lid"/>
</dbReference>
<dbReference type="EC" id="6.6.1.1" evidence="1"/>
<evidence type="ECO:0000313" key="4">
    <source>
        <dbReference type="EMBL" id="CAD8993055.1"/>
    </source>
</evidence>
<dbReference type="GO" id="GO:0016851">
    <property type="term" value="F:magnesium chelatase activity"/>
    <property type="evidence" value="ECO:0007669"/>
    <property type="project" value="UniProtKB-EC"/>
</dbReference>
<sequence length="426" mass="47155">MSPVETLYNVLRATLLAGNSHVLLDVSDVLASPWQGLLQQMIANILTPGWAGRQQVFTITPDTSPEILSEFVASCEFARQQITHRAEVTKRRTVSMDSSTCVSDMPALPDGTLELQENLDIESAWMRHKEGSLLDPLQGPAHQQPHSLKPLHLRRQSIPRSGTAGPSPGHHGRLLRFPSVMDTPGADEPFSKRFMILIQDLQNASLAVQTCLLEALEHCQVVSEGTLVRLTGKLTVVATLQAPAIQLQHVLKERFMASYVLCPELFISSPEVHLATPSPVWDMHQRVGDLSRTLTSVTIASVMDRYIRRIATAARQHFAVGFDFPHWNVTRHLTTMAKAWALLHGRKFVIPADVSLTAPLVFAHRITIHGDWNPEVSANADVTLCPVQMDPWNEDYLFSMEGGKEASISANVHLVNWLLSSIEPPG</sequence>
<dbReference type="Gene3D" id="1.10.8.80">
    <property type="entry name" value="Magnesium chelatase subunit I, C-Terminal domain"/>
    <property type="match status" value="1"/>
</dbReference>
<protein>
    <recommendedName>
        <fullName evidence="1">magnesium chelatase</fullName>
        <ecNumber evidence="1">6.6.1.1</ecNumber>
    </recommendedName>
</protein>
<evidence type="ECO:0000259" key="3">
    <source>
        <dbReference type="Pfam" id="PF17863"/>
    </source>
</evidence>
<accession>A0A7S1N2N6</accession>
<comment type="pathway">
    <text evidence="2">Porphyrin-containing compound metabolism.</text>
</comment>
<gene>
    <name evidence="4" type="ORF">EGYM00392_LOCUS4103</name>
</gene>
<dbReference type="Pfam" id="PF17863">
    <property type="entry name" value="AAA_lid_2"/>
    <property type="match status" value="1"/>
</dbReference>
<evidence type="ECO:0000256" key="1">
    <source>
        <dbReference type="ARBA" id="ARBA00012825"/>
    </source>
</evidence>
<evidence type="ECO:0000256" key="2">
    <source>
        <dbReference type="ARBA" id="ARBA00023444"/>
    </source>
</evidence>
<reference evidence="4" key="1">
    <citation type="submission" date="2021-01" db="EMBL/GenBank/DDBJ databases">
        <authorList>
            <person name="Corre E."/>
            <person name="Pelletier E."/>
            <person name="Niang G."/>
            <person name="Scheremetjew M."/>
            <person name="Finn R."/>
            <person name="Kale V."/>
            <person name="Holt S."/>
            <person name="Cochrane G."/>
            <person name="Meng A."/>
            <person name="Brown T."/>
            <person name="Cohen L."/>
        </authorList>
    </citation>
    <scope>NUCLEOTIDE SEQUENCE</scope>
    <source>
        <strain evidence="4">NIES-381</strain>
    </source>
</reference>
<organism evidence="4">
    <name type="scientific">Eutreptiella gymnastica</name>
    <dbReference type="NCBI Taxonomy" id="73025"/>
    <lineage>
        <taxon>Eukaryota</taxon>
        <taxon>Discoba</taxon>
        <taxon>Euglenozoa</taxon>
        <taxon>Euglenida</taxon>
        <taxon>Spirocuta</taxon>
        <taxon>Euglenophyceae</taxon>
        <taxon>Eutreptiales</taxon>
        <taxon>Eutreptiaceae</taxon>
        <taxon>Eutreptiella</taxon>
    </lineage>
</organism>
<dbReference type="EMBL" id="HBGA01010823">
    <property type="protein sequence ID" value="CAD8993055.1"/>
    <property type="molecule type" value="Transcribed_RNA"/>
</dbReference>
<proteinExistence type="predicted"/>
<dbReference type="AlphaFoldDB" id="A0A7S1N2N6"/>